<evidence type="ECO:0000313" key="7">
    <source>
        <dbReference type="Proteomes" id="UP000383932"/>
    </source>
</evidence>
<dbReference type="Proteomes" id="UP000383932">
    <property type="component" value="Unassembled WGS sequence"/>
</dbReference>
<organism evidence="6 7">
    <name type="scientific">Ceratobasidium theobromae</name>
    <dbReference type="NCBI Taxonomy" id="1582974"/>
    <lineage>
        <taxon>Eukaryota</taxon>
        <taxon>Fungi</taxon>
        <taxon>Dikarya</taxon>
        <taxon>Basidiomycota</taxon>
        <taxon>Agaricomycotina</taxon>
        <taxon>Agaricomycetes</taxon>
        <taxon>Cantharellales</taxon>
        <taxon>Ceratobasidiaceae</taxon>
        <taxon>Ceratobasidium</taxon>
    </lineage>
</organism>
<evidence type="ECO:0000256" key="3">
    <source>
        <dbReference type="SAM" id="MobiDB-lite"/>
    </source>
</evidence>
<dbReference type="GO" id="GO:0005794">
    <property type="term" value="C:Golgi apparatus"/>
    <property type="evidence" value="ECO:0007669"/>
    <property type="project" value="TreeGrafter"/>
</dbReference>
<protein>
    <submittedName>
        <fullName evidence="6">Exopolysaccharide phosphotransferase</fullName>
    </submittedName>
</protein>
<keyword evidence="7" id="KW-1185">Reference proteome</keyword>
<reference evidence="6 7" key="1">
    <citation type="journal article" date="2019" name="Fungal Biol. Biotechnol.">
        <title>Draft genome sequence of fastidious pathogen Ceratobasidium theobromae, which causes vascular-streak dieback in Theobroma cacao.</title>
        <authorList>
            <person name="Ali S.S."/>
            <person name="Asman A."/>
            <person name="Shao J."/>
            <person name="Firmansyah A.P."/>
            <person name="Susilo A.W."/>
            <person name="Rosmana A."/>
            <person name="McMahon P."/>
            <person name="Junaid M."/>
            <person name="Guest D."/>
            <person name="Kheng T.Y."/>
            <person name="Meinhardt L.W."/>
            <person name="Bailey B.A."/>
        </authorList>
    </citation>
    <scope>NUCLEOTIDE SEQUENCE [LARGE SCALE GENOMIC DNA]</scope>
    <source>
        <strain evidence="6 7">CT2</strain>
    </source>
</reference>
<feature type="domain" description="Stealth protein CR3 conserved region 3" evidence="5">
    <location>
        <begin position="427"/>
        <end position="478"/>
    </location>
</feature>
<feature type="region of interest" description="Disordered" evidence="3">
    <location>
        <begin position="23"/>
        <end position="44"/>
    </location>
</feature>
<dbReference type="InterPro" id="IPR031357">
    <property type="entry name" value="Stealth_CR3"/>
</dbReference>
<dbReference type="GO" id="GO:0046835">
    <property type="term" value="P:carbohydrate phosphorylation"/>
    <property type="evidence" value="ECO:0007669"/>
    <property type="project" value="TreeGrafter"/>
</dbReference>
<feature type="domain" description="Stealth protein CR2 conserved region 2" evidence="4">
    <location>
        <begin position="296"/>
        <end position="373"/>
    </location>
</feature>
<dbReference type="OrthoDB" id="263283at2759"/>
<dbReference type="AlphaFoldDB" id="A0A5N5QTF7"/>
<name>A0A5N5QTF7_9AGAM</name>
<dbReference type="Pfam" id="PF11380">
    <property type="entry name" value="Stealth_CR2"/>
    <property type="match status" value="1"/>
</dbReference>
<dbReference type="EMBL" id="SSOP01000014">
    <property type="protein sequence ID" value="KAB5594974.1"/>
    <property type="molecule type" value="Genomic_DNA"/>
</dbReference>
<proteinExistence type="inferred from homology"/>
<evidence type="ECO:0000259" key="5">
    <source>
        <dbReference type="Pfam" id="PF17102"/>
    </source>
</evidence>
<dbReference type="Pfam" id="PF17102">
    <property type="entry name" value="Stealth_CR3"/>
    <property type="match status" value="1"/>
</dbReference>
<dbReference type="PANTHER" id="PTHR24045:SF0">
    <property type="entry name" value="N-ACETYLGLUCOSAMINE-1-PHOSPHOTRANSFERASE SUBUNITS ALPHA_BETA"/>
    <property type="match status" value="1"/>
</dbReference>
<evidence type="ECO:0000313" key="6">
    <source>
        <dbReference type="EMBL" id="KAB5594974.1"/>
    </source>
</evidence>
<comment type="caution">
    <text evidence="6">The sequence shown here is derived from an EMBL/GenBank/DDBJ whole genome shotgun (WGS) entry which is preliminary data.</text>
</comment>
<dbReference type="PANTHER" id="PTHR24045">
    <property type="match status" value="1"/>
</dbReference>
<gene>
    <name evidence="6" type="ORF">CTheo_1607</name>
</gene>
<evidence type="ECO:0000256" key="2">
    <source>
        <dbReference type="ARBA" id="ARBA00022679"/>
    </source>
</evidence>
<sequence length="788" mass="89033">MRPRVRVILPATGRSSARAMSGTRFWSVPPGTSPRPAHKRTRSNYDPEANIRPVIHIYWPSSRPLQLALITAACSISGLLYYIVSTSLNTHTRNPGVSVQEPEWLKNSFLDALIKCEKGLPLPAFDTHPNAFVFPTSHSPMAHLATTYRALRHTQAESPLVLPKRLPQRAALNFPHSCLERAIAQGQPCSSGSAPRDPPTLDVVWTWTNGSDPLHFRARRIAEMAEPRFIQPLANPRGAKKVGAEDKLFREHDELRHSVRSVLDHFRPWSARFHILAADFPFPSCNLTDAANARLGQVPQWLDMNQSSWQDGAVSLGVFHHAEFMSNYHQTTFSSLSIESQFANLNLSETFIYMNDDIFFMAPMTPWDFYTYAYGPVLRMQSDLMVPPTTRDTKKAHGEWETLQYSNKLLGKFLHCTDNDRYRPYTAHEAKTLVKSIVEEVTITWNAELHHTGLQRFRMNPDAKDAYLPFLVTHWIVERHREALLWSWVVARLGGDDDEWGPAQSAQAWRELGGALDKDQVDVRRKPRSSLLEDQLIAVLESTGDTSIGRSQYAYLSRDGYPYVGGRFGWNAWPSFRPKTKEGGPGLFSDPGSRCTISRKECLSVHSSRTRGASGIFTRLAFEVPHCGDCIITALVASSGDLGLSAFLPASDRVWAPWNDSSRADPSIAVAPHLPLAADYRAANFTLGHVFSQSRGQTSSVRNWTTELIARYRFTIGITPSHFAMLRNPNTIKALFSRIEKKIHADDKIQNITMLCLNDDISLQLEQSDELLREWQDKRWPRKATWEL</sequence>
<dbReference type="GO" id="GO:0003976">
    <property type="term" value="F:UDP-N-acetylglucosamine-lysosomal-enzyme N-acetylglucosaminephosphotransferase activity"/>
    <property type="evidence" value="ECO:0007669"/>
    <property type="project" value="TreeGrafter"/>
</dbReference>
<comment type="similarity">
    <text evidence="1">Belongs to the stealth family.</text>
</comment>
<evidence type="ECO:0000256" key="1">
    <source>
        <dbReference type="ARBA" id="ARBA00007583"/>
    </source>
</evidence>
<accession>A0A5N5QTF7</accession>
<dbReference type="InterPro" id="IPR021520">
    <property type="entry name" value="Stealth_CR2"/>
</dbReference>
<evidence type="ECO:0000259" key="4">
    <source>
        <dbReference type="Pfam" id="PF11380"/>
    </source>
</evidence>
<keyword evidence="2 6" id="KW-0808">Transferase</keyword>
<dbReference type="InterPro" id="IPR047141">
    <property type="entry name" value="Stealth"/>
</dbReference>